<dbReference type="EMBL" id="FR905397">
    <property type="protein sequence ID" value="CDQ79018.1"/>
    <property type="molecule type" value="Genomic_DNA"/>
</dbReference>
<dbReference type="PRINTS" id="PR00704">
    <property type="entry name" value="CALPAIN"/>
</dbReference>
<gene>
    <name evidence="8" type="ORF">GSONMT00011964001</name>
</gene>
<dbReference type="InterPro" id="IPR000169">
    <property type="entry name" value="Pept_cys_AS"/>
</dbReference>
<evidence type="ECO:0000313" key="8">
    <source>
        <dbReference type="EMBL" id="CDQ79018.1"/>
    </source>
</evidence>
<dbReference type="PANTHER" id="PTHR10183">
    <property type="entry name" value="CALPAIN"/>
    <property type="match status" value="1"/>
</dbReference>
<name>A0A060XHC2_ONCMY</name>
<dbReference type="GO" id="GO:0006508">
    <property type="term" value="P:proteolysis"/>
    <property type="evidence" value="ECO:0007669"/>
    <property type="project" value="UniProtKB-KW"/>
</dbReference>
<keyword evidence="2" id="KW-0645">Protease</keyword>
<evidence type="ECO:0000256" key="5">
    <source>
        <dbReference type="PIRSR" id="PIRSR622684-1"/>
    </source>
</evidence>
<protein>
    <recommendedName>
        <fullName evidence="7">Calpain catalytic domain-containing protein</fullName>
    </recommendedName>
</protein>
<comment type="similarity">
    <text evidence="1">Belongs to the peptidase C2 family.</text>
</comment>
<evidence type="ECO:0000259" key="7">
    <source>
        <dbReference type="PROSITE" id="PS50203"/>
    </source>
</evidence>
<dbReference type="InterPro" id="IPR001300">
    <property type="entry name" value="Peptidase_C2_calpain_cat"/>
</dbReference>
<dbReference type="InterPro" id="IPR022684">
    <property type="entry name" value="Calpain_cysteine_protease"/>
</dbReference>
<evidence type="ECO:0000256" key="6">
    <source>
        <dbReference type="PROSITE-ProRule" id="PRU00239"/>
    </source>
</evidence>
<dbReference type="GO" id="GO:0005737">
    <property type="term" value="C:cytoplasm"/>
    <property type="evidence" value="ECO:0007669"/>
    <property type="project" value="TreeGrafter"/>
</dbReference>
<keyword evidence="4" id="KW-0788">Thiol protease</keyword>
<evidence type="ECO:0000313" key="9">
    <source>
        <dbReference type="Proteomes" id="UP000193380"/>
    </source>
</evidence>
<comment type="caution">
    <text evidence="6">Lacks conserved residue(s) required for the propagation of feature annotation.</text>
</comment>
<dbReference type="SUPFAM" id="SSF54001">
    <property type="entry name" value="Cysteine proteinases"/>
    <property type="match status" value="1"/>
</dbReference>
<organism evidence="8 9">
    <name type="scientific">Oncorhynchus mykiss</name>
    <name type="common">Rainbow trout</name>
    <name type="synonym">Salmo gairdneri</name>
    <dbReference type="NCBI Taxonomy" id="8022"/>
    <lineage>
        <taxon>Eukaryota</taxon>
        <taxon>Metazoa</taxon>
        <taxon>Chordata</taxon>
        <taxon>Craniata</taxon>
        <taxon>Vertebrata</taxon>
        <taxon>Euteleostomi</taxon>
        <taxon>Actinopterygii</taxon>
        <taxon>Neopterygii</taxon>
        <taxon>Teleostei</taxon>
        <taxon>Protacanthopterygii</taxon>
        <taxon>Salmoniformes</taxon>
        <taxon>Salmonidae</taxon>
        <taxon>Salmoninae</taxon>
        <taxon>Oncorhynchus</taxon>
    </lineage>
</organism>
<keyword evidence="3" id="KW-0378">Hydrolase</keyword>
<feature type="active site" evidence="5">
    <location>
        <position position="78"/>
    </location>
</feature>
<feature type="domain" description="Calpain catalytic" evidence="7">
    <location>
        <begin position="23"/>
        <end position="97"/>
    </location>
</feature>
<proteinExistence type="inferred from homology"/>
<dbReference type="STRING" id="8022.A0A060XHC2"/>
<dbReference type="InterPro" id="IPR038765">
    <property type="entry name" value="Papain-like_cys_pep_sf"/>
</dbReference>
<dbReference type="Pfam" id="PF00648">
    <property type="entry name" value="Peptidase_C2"/>
    <property type="match status" value="1"/>
</dbReference>
<dbReference type="PROSITE" id="PS50203">
    <property type="entry name" value="CALPAIN_CAT"/>
    <property type="match status" value="1"/>
</dbReference>
<dbReference type="PANTHER" id="PTHR10183:SF402">
    <property type="entry name" value="CALPAIN-5"/>
    <property type="match status" value="1"/>
</dbReference>
<reference evidence="8 9" key="1">
    <citation type="journal article" date="2014" name="Nat. Commun.">
        <title>The rainbow trout genome provides novel insights into evolution after whole-genome duplication in vertebrates.</title>
        <authorList>
            <person name="Berthelot C."/>
            <person name="Brunet F."/>
            <person name="Chalopin D."/>
            <person name="Juanchich A."/>
            <person name="Bernard M."/>
            <person name="Noel B."/>
            <person name="Bento P."/>
            <person name="Da Silva C."/>
            <person name="Labadie K."/>
            <person name="Alberti A."/>
            <person name="Aury J.M."/>
            <person name="Louis A."/>
            <person name="Dehais P."/>
            <person name="Bardou P."/>
            <person name="Montfort J."/>
            <person name="Klopp C."/>
            <person name="Cabau C."/>
            <person name="Gaspin C."/>
            <person name="Thorgaard G.H."/>
            <person name="Boussaha M."/>
            <person name="Quillet E."/>
            <person name="Guyomard R."/>
            <person name="Galiana D."/>
            <person name="Bobe J."/>
            <person name="Volff J.N."/>
            <person name="Genet C."/>
            <person name="Wincker P."/>
            <person name="Jaillon O."/>
            <person name="Roest Crollius H."/>
            <person name="Guiguen Y."/>
        </authorList>
    </citation>
    <scope>NUCLEOTIDE SEQUENCE [LARGE SCALE GENOMIC DNA]</scope>
</reference>
<sequence>MVVPFEGQGYSSLRKKCQQHRVLFEDSVFPATDQSLFYKTNSIGTITWKRPKELCDNPKLFVDGISAHDLLQGQLGNCWFVAACSSLASRESLWQKVRLPDRLHVVCLFALGV</sequence>
<dbReference type="PaxDb" id="8022-A0A060XHC2"/>
<evidence type="ECO:0000256" key="1">
    <source>
        <dbReference type="ARBA" id="ARBA00007623"/>
    </source>
</evidence>
<evidence type="ECO:0000256" key="2">
    <source>
        <dbReference type="ARBA" id="ARBA00022670"/>
    </source>
</evidence>
<dbReference type="AlphaFoldDB" id="A0A060XHC2"/>
<dbReference type="PROSITE" id="PS00139">
    <property type="entry name" value="THIOL_PROTEASE_CYS"/>
    <property type="match status" value="1"/>
</dbReference>
<dbReference type="Proteomes" id="UP000193380">
    <property type="component" value="Chromosome 27"/>
</dbReference>
<evidence type="ECO:0000256" key="4">
    <source>
        <dbReference type="ARBA" id="ARBA00022807"/>
    </source>
</evidence>
<evidence type="ECO:0000256" key="3">
    <source>
        <dbReference type="ARBA" id="ARBA00022801"/>
    </source>
</evidence>
<dbReference type="GO" id="GO:0004198">
    <property type="term" value="F:calcium-dependent cysteine-type endopeptidase activity"/>
    <property type="evidence" value="ECO:0007669"/>
    <property type="project" value="InterPro"/>
</dbReference>
<accession>A0A060XHC2</accession>